<dbReference type="Proteomes" id="UP001307849">
    <property type="component" value="Unassembled WGS sequence"/>
</dbReference>
<evidence type="ECO:0000256" key="1">
    <source>
        <dbReference type="SAM" id="MobiDB-lite"/>
    </source>
</evidence>
<keyword evidence="2" id="KW-0732">Signal</keyword>
<name>A0AAN8N571_9PEZI</name>
<organism evidence="3 4">
    <name type="scientific">Arthrobotrys conoides</name>
    <dbReference type="NCBI Taxonomy" id="74498"/>
    <lineage>
        <taxon>Eukaryota</taxon>
        <taxon>Fungi</taxon>
        <taxon>Dikarya</taxon>
        <taxon>Ascomycota</taxon>
        <taxon>Pezizomycotina</taxon>
        <taxon>Orbiliomycetes</taxon>
        <taxon>Orbiliales</taxon>
        <taxon>Orbiliaceae</taxon>
        <taxon>Arthrobotrys</taxon>
    </lineage>
</organism>
<keyword evidence="4" id="KW-1185">Reference proteome</keyword>
<dbReference type="EMBL" id="JAVHJM010000006">
    <property type="protein sequence ID" value="KAK6513261.1"/>
    <property type="molecule type" value="Genomic_DNA"/>
</dbReference>
<gene>
    <name evidence="3" type="ORF">TWF506_009420</name>
</gene>
<feature type="chain" id="PRO_5043048156" evidence="2">
    <location>
        <begin position="23"/>
        <end position="115"/>
    </location>
</feature>
<feature type="signal peptide" evidence="2">
    <location>
        <begin position="1"/>
        <end position="22"/>
    </location>
</feature>
<sequence>MFNPSSSVLLFFSFFCSFYLSALLPHNGLVVIEAASENGSTENADKRDYDKAPIQSMTETRSCQLKVPSESESPPFGTEEASQSTRVTRQTRRLEKDKDLEESLPLEGGKRKLPP</sequence>
<evidence type="ECO:0000313" key="4">
    <source>
        <dbReference type="Proteomes" id="UP001307849"/>
    </source>
</evidence>
<feature type="compositionally biased region" description="Basic and acidic residues" evidence="1">
    <location>
        <begin position="92"/>
        <end position="101"/>
    </location>
</feature>
<evidence type="ECO:0000313" key="3">
    <source>
        <dbReference type="EMBL" id="KAK6513261.1"/>
    </source>
</evidence>
<protein>
    <submittedName>
        <fullName evidence="3">Uncharacterized protein</fullName>
    </submittedName>
</protein>
<dbReference type="AlphaFoldDB" id="A0AAN8N571"/>
<proteinExistence type="predicted"/>
<reference evidence="3 4" key="1">
    <citation type="submission" date="2019-10" db="EMBL/GenBank/DDBJ databases">
        <authorList>
            <person name="Palmer J.M."/>
        </authorList>
    </citation>
    <scope>NUCLEOTIDE SEQUENCE [LARGE SCALE GENOMIC DNA]</scope>
    <source>
        <strain evidence="3 4">TWF506</strain>
    </source>
</reference>
<comment type="caution">
    <text evidence="3">The sequence shown here is derived from an EMBL/GenBank/DDBJ whole genome shotgun (WGS) entry which is preliminary data.</text>
</comment>
<feature type="region of interest" description="Disordered" evidence="1">
    <location>
        <begin position="37"/>
        <end position="115"/>
    </location>
</feature>
<evidence type="ECO:0000256" key="2">
    <source>
        <dbReference type="SAM" id="SignalP"/>
    </source>
</evidence>
<accession>A0AAN8N571</accession>